<dbReference type="PANTHER" id="PTHR11579:SF0">
    <property type="entry name" value="PROTEIN-L-ISOASPARTATE(D-ASPARTATE) O-METHYLTRANSFERASE"/>
    <property type="match status" value="1"/>
</dbReference>
<evidence type="ECO:0000256" key="4">
    <source>
        <dbReference type="ARBA" id="ARBA00013346"/>
    </source>
</evidence>
<sequence length="373" mass="39888">MDPAARLRDAMVDSLTAAGVLRDPRWVEAFREVPRHAFLPGFFVQRPDGTWDAVTRDHPDHLALVYRNQVCVTQLNGDDRAWEQALAGGPVVGVPTSSSSMPAIMAIMLEALDAPAGSRVLEIGTGTGYNAALLTHVLGADRVTSIDVDPGVLARARDRLTAAGYSPTCVAGDGEQGHPPRAPYDRVLGTCAVSRVPPAWLAQTAPGGLVVTTFNRPIGAGLVRLTVRDGVATGPVMAEDGRFMPLRAHHAGWADEALGHALTAEPGSSRGTPLSAAMVLDPARGFEFFAGLALPDVVTAGDPPRLAHPDGSWVRHRGATVDQGGPRRLWDLAEAAYDQWRSLGRPRRHHFTFTATPTTQYFALPDTPHTWPL</sequence>
<keyword evidence="8" id="KW-0949">S-adenosyl-L-methionine</keyword>
<organism evidence="12 13">
    <name type="scientific">Saccharothrix syringae</name>
    <name type="common">Nocardiopsis syringae</name>
    <dbReference type="NCBI Taxonomy" id="103733"/>
    <lineage>
        <taxon>Bacteria</taxon>
        <taxon>Bacillati</taxon>
        <taxon>Actinomycetota</taxon>
        <taxon>Actinomycetes</taxon>
        <taxon>Pseudonocardiales</taxon>
        <taxon>Pseudonocardiaceae</taxon>
        <taxon>Saccharothrix</taxon>
    </lineage>
</organism>
<evidence type="ECO:0000313" key="13">
    <source>
        <dbReference type="Proteomes" id="UP000325787"/>
    </source>
</evidence>
<protein>
    <recommendedName>
        <fullName evidence="4">Protein-L-isoaspartate O-methyltransferase</fullName>
        <ecNumber evidence="3">2.1.1.77</ecNumber>
    </recommendedName>
    <alternativeName>
        <fullName evidence="11">L-isoaspartyl protein carboxyl methyltransferase</fullName>
    </alternativeName>
    <alternativeName>
        <fullName evidence="9">Protein L-isoaspartyl methyltransferase</fullName>
    </alternativeName>
    <alternativeName>
        <fullName evidence="10">Protein-beta-aspartate methyltransferase</fullName>
    </alternativeName>
</protein>
<dbReference type="GO" id="GO:0005737">
    <property type="term" value="C:cytoplasm"/>
    <property type="evidence" value="ECO:0007669"/>
    <property type="project" value="UniProtKB-SubCell"/>
</dbReference>
<evidence type="ECO:0000256" key="2">
    <source>
        <dbReference type="ARBA" id="ARBA00005369"/>
    </source>
</evidence>
<dbReference type="CDD" id="cd02440">
    <property type="entry name" value="AdoMet_MTases"/>
    <property type="match status" value="1"/>
</dbReference>
<keyword evidence="5" id="KW-0963">Cytoplasm</keyword>
<comment type="subcellular location">
    <subcellularLocation>
        <location evidence="1">Cytoplasm</location>
    </subcellularLocation>
</comment>
<dbReference type="RefSeq" id="WP_153278817.1">
    <property type="nucleotide sequence ID" value="NZ_CP034550.1"/>
</dbReference>
<accession>A0A5Q0HBJ3</accession>
<evidence type="ECO:0000256" key="6">
    <source>
        <dbReference type="ARBA" id="ARBA00022603"/>
    </source>
</evidence>
<dbReference type="InterPro" id="IPR026448">
    <property type="entry name" value="Methyltr_grasp"/>
</dbReference>
<name>A0A5Q0HBJ3_SACSY</name>
<dbReference type="Gene3D" id="3.40.50.150">
    <property type="entry name" value="Vaccinia Virus protein VP39"/>
    <property type="match status" value="1"/>
</dbReference>
<evidence type="ECO:0000256" key="10">
    <source>
        <dbReference type="ARBA" id="ARBA00031323"/>
    </source>
</evidence>
<evidence type="ECO:0000256" key="9">
    <source>
        <dbReference type="ARBA" id="ARBA00030757"/>
    </source>
</evidence>
<dbReference type="KEGG" id="ssyi:EKG83_44855"/>
<dbReference type="AlphaFoldDB" id="A0A5Q0HBJ3"/>
<dbReference type="OrthoDB" id="5143400at2"/>
<keyword evidence="6 12" id="KW-0489">Methyltransferase</keyword>
<dbReference type="InterPro" id="IPR029063">
    <property type="entry name" value="SAM-dependent_MTases_sf"/>
</dbReference>
<evidence type="ECO:0000256" key="3">
    <source>
        <dbReference type="ARBA" id="ARBA00011890"/>
    </source>
</evidence>
<evidence type="ECO:0000256" key="8">
    <source>
        <dbReference type="ARBA" id="ARBA00022691"/>
    </source>
</evidence>
<reference evidence="13" key="1">
    <citation type="journal article" date="2021" name="Curr. Microbiol.">
        <title>Complete genome of nocamycin-producing strain Saccharothrix syringae NRRL B-16468 reveals the biosynthetic potential for secondary metabolites.</title>
        <authorList>
            <person name="Mo X."/>
            <person name="Yang S."/>
        </authorList>
    </citation>
    <scope>NUCLEOTIDE SEQUENCE [LARGE SCALE GENOMIC DNA]</scope>
    <source>
        <strain evidence="13">ATCC 51364 / DSM 43886 / JCM 6844 / KCTC 9398 / NBRC 14523 / NRRL B-16468 / INA 2240</strain>
    </source>
</reference>
<evidence type="ECO:0000256" key="7">
    <source>
        <dbReference type="ARBA" id="ARBA00022679"/>
    </source>
</evidence>
<dbReference type="GO" id="GO:0004719">
    <property type="term" value="F:protein-L-isoaspartate (D-aspartate) O-methyltransferase activity"/>
    <property type="evidence" value="ECO:0007669"/>
    <property type="project" value="UniProtKB-EC"/>
</dbReference>
<dbReference type="InterPro" id="IPR000682">
    <property type="entry name" value="PCMT"/>
</dbReference>
<comment type="similarity">
    <text evidence="2">Belongs to the methyltransferase superfamily. L-isoaspartyl/D-aspartyl protein methyltransferase family.</text>
</comment>
<dbReference type="NCBIfam" id="TIGR04188">
    <property type="entry name" value="methyltr_grsp"/>
    <property type="match status" value="1"/>
</dbReference>
<dbReference type="Pfam" id="PF01135">
    <property type="entry name" value="PCMT"/>
    <property type="match status" value="1"/>
</dbReference>
<dbReference type="GO" id="GO:0032259">
    <property type="term" value="P:methylation"/>
    <property type="evidence" value="ECO:0007669"/>
    <property type="project" value="UniProtKB-KW"/>
</dbReference>
<evidence type="ECO:0000313" key="12">
    <source>
        <dbReference type="EMBL" id="QFZ23627.1"/>
    </source>
</evidence>
<keyword evidence="13" id="KW-1185">Reference proteome</keyword>
<dbReference type="EMBL" id="CP034550">
    <property type="protein sequence ID" value="QFZ23627.1"/>
    <property type="molecule type" value="Genomic_DNA"/>
</dbReference>
<gene>
    <name evidence="12" type="ORF">EKG83_44855</name>
</gene>
<dbReference type="SUPFAM" id="SSF53335">
    <property type="entry name" value="S-adenosyl-L-methionine-dependent methyltransferases"/>
    <property type="match status" value="1"/>
</dbReference>
<dbReference type="Proteomes" id="UP000325787">
    <property type="component" value="Chromosome"/>
</dbReference>
<keyword evidence="7 12" id="KW-0808">Transferase</keyword>
<evidence type="ECO:0000256" key="1">
    <source>
        <dbReference type="ARBA" id="ARBA00004496"/>
    </source>
</evidence>
<dbReference type="EC" id="2.1.1.77" evidence="3"/>
<evidence type="ECO:0000256" key="5">
    <source>
        <dbReference type="ARBA" id="ARBA00022490"/>
    </source>
</evidence>
<dbReference type="PANTHER" id="PTHR11579">
    <property type="entry name" value="PROTEIN-L-ISOASPARTATE O-METHYLTRANSFERASE"/>
    <property type="match status" value="1"/>
</dbReference>
<proteinExistence type="inferred from homology"/>
<evidence type="ECO:0000256" key="11">
    <source>
        <dbReference type="ARBA" id="ARBA00031350"/>
    </source>
</evidence>